<dbReference type="InterPro" id="IPR013783">
    <property type="entry name" value="Ig-like_fold"/>
</dbReference>
<dbReference type="RefSeq" id="XP_054854795.1">
    <property type="nucleotide sequence ID" value="XM_054998820.1"/>
</dbReference>
<dbReference type="Gene3D" id="2.60.40.10">
    <property type="entry name" value="Immunoglobulins"/>
    <property type="match status" value="1"/>
</dbReference>
<reference evidence="4" key="1">
    <citation type="submission" date="2025-08" db="UniProtKB">
        <authorList>
            <consortium name="RefSeq"/>
        </authorList>
    </citation>
    <scope>IDENTIFICATION</scope>
    <source>
        <tissue evidence="4">Blood</tissue>
    </source>
</reference>
<dbReference type="PANTHER" id="PTHR32430">
    <property type="entry name" value="FIBRONECTIN TYPE III DOMAIN-CONTAINING PROTEIN 8"/>
    <property type="match status" value="1"/>
</dbReference>
<dbReference type="PANTHER" id="PTHR32430:SF1">
    <property type="entry name" value="FIBRONECTIN TYPE III DOMAIN-CONTAINING PROTEIN 8"/>
    <property type="match status" value="1"/>
</dbReference>
<dbReference type="Pfam" id="PF00041">
    <property type="entry name" value="fn3"/>
    <property type="match status" value="1"/>
</dbReference>
<evidence type="ECO:0000313" key="3">
    <source>
        <dbReference type="Proteomes" id="UP001190640"/>
    </source>
</evidence>
<feature type="domain" description="Fibronectin type-III" evidence="2">
    <location>
        <begin position="99"/>
        <end position="193"/>
    </location>
</feature>
<evidence type="ECO:0000313" key="4">
    <source>
        <dbReference type="RefSeq" id="XP_054854795.1"/>
    </source>
</evidence>
<dbReference type="InterPro" id="IPR003961">
    <property type="entry name" value="FN3_dom"/>
</dbReference>
<dbReference type="CDD" id="cd00063">
    <property type="entry name" value="FN3"/>
    <property type="match status" value="1"/>
</dbReference>
<feature type="region of interest" description="Disordered" evidence="1">
    <location>
        <begin position="1"/>
        <end position="39"/>
    </location>
</feature>
<evidence type="ECO:0000256" key="1">
    <source>
        <dbReference type="SAM" id="MobiDB-lite"/>
    </source>
</evidence>
<dbReference type="InterPro" id="IPR036116">
    <property type="entry name" value="FN3_sf"/>
</dbReference>
<evidence type="ECO:0000259" key="2">
    <source>
        <dbReference type="PROSITE" id="PS50853"/>
    </source>
</evidence>
<dbReference type="PROSITE" id="PS50853">
    <property type="entry name" value="FN3"/>
    <property type="match status" value="1"/>
</dbReference>
<dbReference type="AlphaFoldDB" id="A0AA97LGG8"/>
<keyword evidence="3" id="KW-1185">Reference proteome</keyword>
<dbReference type="KEGG" id="emc:129342871"/>
<accession>A0AA97LGG8</accession>
<dbReference type="CTD" id="54752"/>
<dbReference type="SUPFAM" id="SSF49265">
    <property type="entry name" value="Fibronectin type III"/>
    <property type="match status" value="1"/>
</dbReference>
<sequence>MFQLYRSDIDSSTTSTSSSPRRSTSGTPKSSPPFSTSNLNQTLDELLAGVLVQEKDISKPKLKRSILSGLPAIPVDLDVSDGETSLSDSSSDSPVCVDLPQQPEVYQHTVSNVRAELSWTGPRSGELVSFYELQLQEAKQTGQDKSIKWFCSQIEEHLENLTPGTEYLFRVRALNVAGAGKWSKPYKFATMPAVKGLALDPSPVIAVVRRHTKPQKKTIFLPAS</sequence>
<organism evidence="3 4">
    <name type="scientific">Eublepharis macularius</name>
    <name type="common">Leopard gecko</name>
    <name type="synonym">Cyrtodactylus macularius</name>
    <dbReference type="NCBI Taxonomy" id="481883"/>
    <lineage>
        <taxon>Eukaryota</taxon>
        <taxon>Metazoa</taxon>
        <taxon>Chordata</taxon>
        <taxon>Craniata</taxon>
        <taxon>Vertebrata</taxon>
        <taxon>Euteleostomi</taxon>
        <taxon>Lepidosauria</taxon>
        <taxon>Squamata</taxon>
        <taxon>Bifurcata</taxon>
        <taxon>Gekkota</taxon>
        <taxon>Eublepharidae</taxon>
        <taxon>Eublepharinae</taxon>
        <taxon>Eublepharis</taxon>
    </lineage>
</organism>
<dbReference type="GeneID" id="129342871"/>
<name>A0AA97LGG8_EUBMA</name>
<gene>
    <name evidence="4" type="primary">FNDC8</name>
</gene>
<protein>
    <submittedName>
        <fullName evidence="4">Fibronectin type III domain-containing protein 8</fullName>
    </submittedName>
</protein>
<feature type="compositionally biased region" description="Low complexity" evidence="1">
    <location>
        <begin position="11"/>
        <end position="37"/>
    </location>
</feature>
<dbReference type="Proteomes" id="UP001190640">
    <property type="component" value="Chromosome 15"/>
</dbReference>
<dbReference type="SMART" id="SM00060">
    <property type="entry name" value="FN3"/>
    <property type="match status" value="1"/>
</dbReference>
<proteinExistence type="predicted"/>